<dbReference type="Gene3D" id="1.10.10.10">
    <property type="entry name" value="Winged helix-like DNA-binding domain superfamily/Winged helix DNA-binding domain"/>
    <property type="match status" value="1"/>
</dbReference>
<dbReference type="GO" id="GO:0003908">
    <property type="term" value="F:methylated-DNA-[protein]-cysteine S-methyltransferase activity"/>
    <property type="evidence" value="ECO:0007669"/>
    <property type="project" value="UniProtKB-UniRule"/>
</dbReference>
<dbReference type="FunFam" id="1.10.10.10:FF:000214">
    <property type="entry name" value="Methylated-DNA--protein-cysteine methyltransferase"/>
    <property type="match status" value="1"/>
</dbReference>
<dbReference type="Gene3D" id="3.30.160.70">
    <property type="entry name" value="Methylated DNA-protein cysteine methyltransferase domain"/>
    <property type="match status" value="1"/>
</dbReference>
<reference evidence="13 15" key="2">
    <citation type="submission" date="2018-06" db="EMBL/GenBank/DDBJ databases">
        <authorList>
            <consortium name="Pathogen Informatics"/>
            <person name="Doyle S."/>
        </authorList>
    </citation>
    <scope>NUCLEOTIDE SEQUENCE [LARGE SCALE GENOMIC DNA]</scope>
    <source>
        <strain evidence="13 15">NCTC11012</strain>
    </source>
</reference>
<dbReference type="RefSeq" id="WP_079323922.1">
    <property type="nucleotide sequence ID" value="NZ_MXAP01000007.1"/>
</dbReference>
<evidence type="ECO:0000256" key="4">
    <source>
        <dbReference type="ARBA" id="ARBA00022603"/>
    </source>
</evidence>
<dbReference type="InterPro" id="IPR036631">
    <property type="entry name" value="MGMT_N_sf"/>
</dbReference>
<evidence type="ECO:0000256" key="3">
    <source>
        <dbReference type="ARBA" id="ARBA00022490"/>
    </source>
</evidence>
<keyword evidence="3 9" id="KW-0963">Cytoplasm</keyword>
<dbReference type="CDD" id="cd06445">
    <property type="entry name" value="ATase"/>
    <property type="match status" value="1"/>
</dbReference>
<evidence type="ECO:0000259" key="11">
    <source>
        <dbReference type="Pfam" id="PF02870"/>
    </source>
</evidence>
<evidence type="ECO:0000256" key="6">
    <source>
        <dbReference type="ARBA" id="ARBA00022763"/>
    </source>
</evidence>
<dbReference type="HAMAP" id="MF_00772">
    <property type="entry name" value="OGT"/>
    <property type="match status" value="1"/>
</dbReference>
<evidence type="ECO:0000256" key="7">
    <source>
        <dbReference type="ARBA" id="ARBA00023204"/>
    </source>
</evidence>
<dbReference type="EC" id="2.1.1.63" evidence="9"/>
<dbReference type="Proteomes" id="UP000254618">
    <property type="component" value="Unassembled WGS sequence"/>
</dbReference>
<dbReference type="InterPro" id="IPR014048">
    <property type="entry name" value="MethylDNA_cys_MeTrfase_DNA-bd"/>
</dbReference>
<sequence>MITTHYYPPIDLPMITLTVKDGRLLALDWYNDKTAQIFDKLNQHAVFIKQAELKDIDKNQSIALQTTAQLDEYFKGKRTAFELPLDLSHGTDFQIKVWQTLCKIPYGHTISYKELASMINKPTAHRACANANGKNLISLIVPCHRVIASDGTLGGYTGGVSIKRILLDLESKNLI</sequence>
<gene>
    <name evidence="13" type="primary">adaB</name>
    <name evidence="12" type="ORF">B5J93_00525</name>
    <name evidence="13" type="ORF">NCTC11012_01286</name>
</gene>
<keyword evidence="6 9" id="KW-0227">DNA damage</keyword>
<dbReference type="SUPFAM" id="SSF46767">
    <property type="entry name" value="Methylated DNA-protein cysteine methyltransferase, C-terminal domain"/>
    <property type="match status" value="1"/>
</dbReference>
<dbReference type="InterPro" id="IPR036217">
    <property type="entry name" value="MethylDNA_cys_MeTrfase_DNAb"/>
</dbReference>
<evidence type="ECO:0000256" key="8">
    <source>
        <dbReference type="ARBA" id="ARBA00049348"/>
    </source>
</evidence>
<dbReference type="PANTHER" id="PTHR10815:SF13">
    <property type="entry name" value="METHYLATED-DNA--PROTEIN-CYSTEINE METHYLTRANSFERASE"/>
    <property type="match status" value="1"/>
</dbReference>
<evidence type="ECO:0000313" key="15">
    <source>
        <dbReference type="Proteomes" id="UP000254618"/>
    </source>
</evidence>
<feature type="domain" description="Methylguanine DNA methyltransferase ribonuclease-like" evidence="11">
    <location>
        <begin position="15"/>
        <end position="87"/>
    </location>
</feature>
<comment type="similarity">
    <text evidence="2 9">Belongs to the MGMT family.</text>
</comment>
<dbReference type="InterPro" id="IPR008332">
    <property type="entry name" value="MethylG_MeTrfase_N"/>
</dbReference>
<feature type="domain" description="Methylated-DNA-[protein]-cysteine S-methyltransferase DNA binding" evidence="10">
    <location>
        <begin position="92"/>
        <end position="171"/>
    </location>
</feature>
<dbReference type="Pfam" id="PF02870">
    <property type="entry name" value="Methyltransf_1N"/>
    <property type="match status" value="1"/>
</dbReference>
<dbReference type="NCBIfam" id="TIGR00589">
    <property type="entry name" value="ogt"/>
    <property type="match status" value="1"/>
</dbReference>
<dbReference type="EMBL" id="UGQF01000001">
    <property type="protein sequence ID" value="STZ03056.1"/>
    <property type="molecule type" value="Genomic_DNA"/>
</dbReference>
<evidence type="ECO:0000256" key="5">
    <source>
        <dbReference type="ARBA" id="ARBA00022679"/>
    </source>
</evidence>
<dbReference type="EMBL" id="MXAP01000007">
    <property type="protein sequence ID" value="OPH40143.1"/>
    <property type="molecule type" value="Genomic_DNA"/>
</dbReference>
<evidence type="ECO:0000313" key="13">
    <source>
        <dbReference type="EMBL" id="STZ03056.1"/>
    </source>
</evidence>
<evidence type="ECO:0000256" key="9">
    <source>
        <dbReference type="HAMAP-Rule" id="MF_00772"/>
    </source>
</evidence>
<keyword evidence="14" id="KW-1185">Reference proteome</keyword>
<comment type="miscellaneous">
    <text evidence="9">This enzyme catalyzes only one turnover and therefore is not strictly catalytic. According to one definition, an enzyme is a biocatalyst that acts repeatedly and over many reaction cycles.</text>
</comment>
<dbReference type="Proteomes" id="UP000190777">
    <property type="component" value="Unassembled WGS sequence"/>
</dbReference>
<evidence type="ECO:0000256" key="1">
    <source>
        <dbReference type="ARBA" id="ARBA00001286"/>
    </source>
</evidence>
<keyword evidence="5 9" id="KW-0808">Transferase</keyword>
<comment type="catalytic activity">
    <reaction evidence="8 9">
        <text>a 6-O-methyl-2'-deoxyguanosine in DNA + L-cysteinyl-[protein] = S-methyl-L-cysteinyl-[protein] + a 2'-deoxyguanosine in DNA</text>
        <dbReference type="Rhea" id="RHEA:24000"/>
        <dbReference type="Rhea" id="RHEA-COMP:10131"/>
        <dbReference type="Rhea" id="RHEA-COMP:10132"/>
        <dbReference type="Rhea" id="RHEA-COMP:11367"/>
        <dbReference type="Rhea" id="RHEA-COMP:11368"/>
        <dbReference type="ChEBI" id="CHEBI:29950"/>
        <dbReference type="ChEBI" id="CHEBI:82612"/>
        <dbReference type="ChEBI" id="CHEBI:85445"/>
        <dbReference type="ChEBI" id="CHEBI:85448"/>
        <dbReference type="EC" id="2.1.1.63"/>
    </reaction>
</comment>
<dbReference type="PANTHER" id="PTHR10815">
    <property type="entry name" value="METHYLATED-DNA--PROTEIN-CYSTEINE METHYLTRANSFERASE"/>
    <property type="match status" value="1"/>
</dbReference>
<reference evidence="12 14" key="1">
    <citation type="submission" date="2017-03" db="EMBL/GenBank/DDBJ databases">
        <title>Draft genome sequence of Moraxella equi CCUG 4950T type strain.</title>
        <authorList>
            <person name="Salva-Serra F."/>
            <person name="Engstrom-Jakobsson H."/>
            <person name="Thorell K."/>
            <person name="Jaen-Luchoro D."/>
            <person name="Gonzales-Siles L."/>
            <person name="Karlsson R."/>
            <person name="Yazdan S."/>
            <person name="Boulund F."/>
            <person name="Johnning A."/>
            <person name="Engstrand L."/>
            <person name="Kristiansson E."/>
            <person name="Moore E."/>
        </authorList>
    </citation>
    <scope>NUCLEOTIDE SEQUENCE [LARGE SCALE GENOMIC DNA]</scope>
    <source>
        <strain evidence="12 14">CCUG 4950</strain>
    </source>
</reference>
<name>A0A378QQ80_9GAMM</name>
<keyword evidence="7 9" id="KW-0234">DNA repair</keyword>
<dbReference type="InterPro" id="IPR023546">
    <property type="entry name" value="MGMT"/>
</dbReference>
<dbReference type="InterPro" id="IPR036388">
    <property type="entry name" value="WH-like_DNA-bd_sf"/>
</dbReference>
<feature type="active site" description="Nucleophile; methyl group acceptor" evidence="9">
    <location>
        <position position="143"/>
    </location>
</feature>
<comment type="subcellular location">
    <subcellularLocation>
        <location evidence="9">Cytoplasm</location>
    </subcellularLocation>
</comment>
<keyword evidence="4 9" id="KW-0489">Methyltransferase</keyword>
<dbReference type="GO" id="GO:0005737">
    <property type="term" value="C:cytoplasm"/>
    <property type="evidence" value="ECO:0007669"/>
    <property type="project" value="UniProtKB-SubCell"/>
</dbReference>
<accession>A0A378QQ80</accession>
<dbReference type="GO" id="GO:0032259">
    <property type="term" value="P:methylation"/>
    <property type="evidence" value="ECO:0007669"/>
    <property type="project" value="UniProtKB-KW"/>
</dbReference>
<dbReference type="InterPro" id="IPR001497">
    <property type="entry name" value="MethylDNA_cys_MeTrfase_AS"/>
</dbReference>
<dbReference type="Pfam" id="PF01035">
    <property type="entry name" value="DNA_binding_1"/>
    <property type="match status" value="1"/>
</dbReference>
<dbReference type="PROSITE" id="PS00374">
    <property type="entry name" value="MGMT"/>
    <property type="match status" value="1"/>
</dbReference>
<dbReference type="AlphaFoldDB" id="A0A378QQ80"/>
<organism evidence="13 15">
    <name type="scientific">Moraxella equi</name>
    <dbReference type="NCBI Taxonomy" id="60442"/>
    <lineage>
        <taxon>Bacteria</taxon>
        <taxon>Pseudomonadati</taxon>
        <taxon>Pseudomonadota</taxon>
        <taxon>Gammaproteobacteria</taxon>
        <taxon>Moraxellales</taxon>
        <taxon>Moraxellaceae</taxon>
        <taxon>Moraxella</taxon>
    </lineage>
</organism>
<evidence type="ECO:0000313" key="12">
    <source>
        <dbReference type="EMBL" id="OPH40143.1"/>
    </source>
</evidence>
<evidence type="ECO:0000313" key="14">
    <source>
        <dbReference type="Proteomes" id="UP000190777"/>
    </source>
</evidence>
<comment type="function">
    <text evidence="9">Involved in the cellular defense against the biological effects of O6-methylguanine (O6-MeG) and O4-methylthymine (O4-MeT) in DNA. Repairs the methylated nucleobase in DNA by stoichiometrically transferring the methyl group to a cysteine residue in the enzyme. This is a suicide reaction: the enzyme is irreversibly inactivated.</text>
</comment>
<dbReference type="GO" id="GO:0006307">
    <property type="term" value="P:DNA alkylation repair"/>
    <property type="evidence" value="ECO:0007669"/>
    <property type="project" value="UniProtKB-UniRule"/>
</dbReference>
<proteinExistence type="inferred from homology"/>
<protein>
    <recommendedName>
        <fullName evidence="9">Methylated-DNA--protein-cysteine methyltransferase</fullName>
        <ecNumber evidence="9">2.1.1.63</ecNumber>
    </recommendedName>
    <alternativeName>
        <fullName evidence="9">6-O-methylguanine-DNA methyltransferase</fullName>
        <shortName evidence="9">MGMT</shortName>
    </alternativeName>
    <alternativeName>
        <fullName evidence="9">O-6-methylguanine-DNA-alkyltransferase</fullName>
    </alternativeName>
</protein>
<evidence type="ECO:0000256" key="2">
    <source>
        <dbReference type="ARBA" id="ARBA00008711"/>
    </source>
</evidence>
<dbReference type="SUPFAM" id="SSF53155">
    <property type="entry name" value="Methylated DNA-protein cysteine methyltransferase domain"/>
    <property type="match status" value="1"/>
</dbReference>
<evidence type="ECO:0000259" key="10">
    <source>
        <dbReference type="Pfam" id="PF01035"/>
    </source>
</evidence>
<comment type="catalytic activity">
    <reaction evidence="1 9">
        <text>a 4-O-methyl-thymidine in DNA + L-cysteinyl-[protein] = a thymidine in DNA + S-methyl-L-cysteinyl-[protein]</text>
        <dbReference type="Rhea" id="RHEA:53428"/>
        <dbReference type="Rhea" id="RHEA-COMP:10131"/>
        <dbReference type="Rhea" id="RHEA-COMP:10132"/>
        <dbReference type="Rhea" id="RHEA-COMP:13555"/>
        <dbReference type="Rhea" id="RHEA-COMP:13556"/>
        <dbReference type="ChEBI" id="CHEBI:29950"/>
        <dbReference type="ChEBI" id="CHEBI:82612"/>
        <dbReference type="ChEBI" id="CHEBI:137386"/>
        <dbReference type="ChEBI" id="CHEBI:137387"/>
        <dbReference type="EC" id="2.1.1.63"/>
    </reaction>
</comment>